<dbReference type="NCBIfam" id="TIGR00206">
    <property type="entry name" value="fliF"/>
    <property type="match status" value="1"/>
</dbReference>
<dbReference type="Pfam" id="PF01514">
    <property type="entry name" value="YscJ_FliF"/>
    <property type="match status" value="1"/>
</dbReference>
<evidence type="ECO:0000256" key="3">
    <source>
        <dbReference type="ARBA" id="ARBA00007971"/>
    </source>
</evidence>
<feature type="transmembrane region" description="Helical" evidence="11">
    <location>
        <begin position="443"/>
        <end position="464"/>
    </location>
</feature>
<evidence type="ECO:0000256" key="4">
    <source>
        <dbReference type="ARBA" id="ARBA00022475"/>
    </source>
</evidence>
<name>A0ABU3H122_9BACL</name>
<evidence type="ECO:0000313" key="15">
    <source>
        <dbReference type="Proteomes" id="UP001248709"/>
    </source>
</evidence>
<evidence type="ECO:0000256" key="1">
    <source>
        <dbReference type="ARBA" id="ARBA00004117"/>
    </source>
</evidence>
<keyword evidence="14" id="KW-0966">Cell projection</keyword>
<dbReference type="PIRSF" id="PIRSF004862">
    <property type="entry name" value="FliF"/>
    <property type="match status" value="1"/>
</dbReference>
<evidence type="ECO:0000256" key="7">
    <source>
        <dbReference type="ARBA" id="ARBA00023136"/>
    </source>
</evidence>
<comment type="caution">
    <text evidence="14">The sequence shown here is derived from an EMBL/GenBank/DDBJ whole genome shotgun (WGS) entry which is preliminary data.</text>
</comment>
<keyword evidence="14" id="KW-0969">Cilium</keyword>
<keyword evidence="7 11" id="KW-0472">Membrane</keyword>
<evidence type="ECO:0000313" key="14">
    <source>
        <dbReference type="EMBL" id="MDT3424512.1"/>
    </source>
</evidence>
<dbReference type="PANTHER" id="PTHR30046">
    <property type="entry name" value="FLAGELLAR M-RING PROTEIN"/>
    <property type="match status" value="1"/>
</dbReference>
<protein>
    <recommendedName>
        <fullName evidence="9">Flagellar M-ring protein</fullName>
    </recommendedName>
</protein>
<keyword evidence="8 9" id="KW-0975">Bacterial flagellum</keyword>
<feature type="region of interest" description="Disordered" evidence="10">
    <location>
        <begin position="308"/>
        <end position="350"/>
    </location>
</feature>
<feature type="compositionally biased region" description="Gly residues" evidence="10">
    <location>
        <begin position="315"/>
        <end position="327"/>
    </location>
</feature>
<feature type="transmembrane region" description="Helical" evidence="11">
    <location>
        <begin position="25"/>
        <end position="45"/>
    </location>
</feature>
<feature type="domain" description="Flagellar M-ring N-terminal" evidence="12">
    <location>
        <begin position="46"/>
        <end position="223"/>
    </location>
</feature>
<keyword evidence="5 11" id="KW-0812">Transmembrane</keyword>
<dbReference type="InterPro" id="IPR045851">
    <property type="entry name" value="AMP-bd_C_sf"/>
</dbReference>
<evidence type="ECO:0000256" key="2">
    <source>
        <dbReference type="ARBA" id="ARBA00004651"/>
    </source>
</evidence>
<comment type="function">
    <text evidence="9">The M ring may be actively involved in energy transduction.</text>
</comment>
<dbReference type="InterPro" id="IPR013556">
    <property type="entry name" value="Flag_M-ring_C"/>
</dbReference>
<feature type="domain" description="Flagellar M-ring C-terminal" evidence="13">
    <location>
        <begin position="259"/>
        <end position="397"/>
    </location>
</feature>
<comment type="similarity">
    <text evidence="3 9">Belongs to the FliF family.</text>
</comment>
<evidence type="ECO:0000256" key="8">
    <source>
        <dbReference type="ARBA" id="ARBA00023143"/>
    </source>
</evidence>
<evidence type="ECO:0000259" key="12">
    <source>
        <dbReference type="Pfam" id="PF01514"/>
    </source>
</evidence>
<evidence type="ECO:0000256" key="9">
    <source>
        <dbReference type="PIRNR" id="PIRNR004862"/>
    </source>
</evidence>
<comment type="subcellular location">
    <subcellularLocation>
        <location evidence="1 9">Bacterial flagellum basal body</location>
    </subcellularLocation>
    <subcellularLocation>
        <location evidence="2">Cell membrane</location>
        <topology evidence="2">Multi-pass membrane protein</topology>
    </subcellularLocation>
</comment>
<gene>
    <name evidence="14" type="ORF">J2Z22_000024</name>
</gene>
<evidence type="ECO:0000256" key="10">
    <source>
        <dbReference type="SAM" id="MobiDB-lite"/>
    </source>
</evidence>
<keyword evidence="15" id="KW-1185">Reference proteome</keyword>
<sequence>MNERFAQYRDKLSQYWNRFSARQKIIFFSTLFIIIFVIVAATIQLTKTEYEVAFQDLDSTDAAGVINYLESAGISYRLSPDGQSISVPSTDAARAKVDIGSQGIVQDGSIGYKIFDQSSSMIGTTDNEFNVKYNNALNGEVEQLLRRMQGVKDAKVLVNLPKETVFATQNDQEKASASVVLSFKPGFRPSQENVDGYFNLVKTAVPNLPIDNITITNNETELMPTARGGQAGVSSQVEENFALQKKFEDEVKKNVKAFLSTLTGPDKVDVLVFSKLNFDKETRKEDLVTPVDTENMRGIEISSQIISNSYSGQGSTDGGVAGTGTGDVQGYPTSTNSGTTSSEESSETRNFEVNKITRDIIASPYTVKDLTINVAVEPPDGQTTLDQNTSDAIRNILVNIVRASLADSGAAYADADLIKKVSVYSQPFGAQAAAQASQGLPNWMIWAIAAAALLVGSGIGYVIYRRRRNNADEEPEDEDVPLQMPTEFPSINLDSVTNESQVRKQLESLAKKKPDEFVNLLRTWLADEQR</sequence>
<evidence type="ECO:0000256" key="6">
    <source>
        <dbReference type="ARBA" id="ARBA00022989"/>
    </source>
</evidence>
<evidence type="ECO:0000256" key="5">
    <source>
        <dbReference type="ARBA" id="ARBA00022692"/>
    </source>
</evidence>
<dbReference type="EMBL" id="JAUSUY010000001">
    <property type="protein sequence ID" value="MDT3424512.1"/>
    <property type="molecule type" value="Genomic_DNA"/>
</dbReference>
<keyword evidence="14" id="KW-0282">Flagellum</keyword>
<feature type="compositionally biased region" description="Low complexity" evidence="10">
    <location>
        <begin position="328"/>
        <end position="343"/>
    </location>
</feature>
<dbReference type="InterPro" id="IPR006182">
    <property type="entry name" value="FliF_N_dom"/>
</dbReference>
<dbReference type="Gene3D" id="3.30.300.30">
    <property type="match status" value="1"/>
</dbReference>
<keyword evidence="4" id="KW-1003">Cell membrane</keyword>
<dbReference type="PRINTS" id="PR01009">
    <property type="entry name" value="FLGMRINGFLIF"/>
</dbReference>
<evidence type="ECO:0000256" key="11">
    <source>
        <dbReference type="SAM" id="Phobius"/>
    </source>
</evidence>
<dbReference type="Pfam" id="PF08345">
    <property type="entry name" value="YscJ_FliF_C"/>
    <property type="match status" value="1"/>
</dbReference>
<dbReference type="InterPro" id="IPR000067">
    <property type="entry name" value="FlgMring_FliF"/>
</dbReference>
<keyword evidence="6 11" id="KW-1133">Transmembrane helix</keyword>
<organism evidence="14 15">
    <name type="scientific">Paenibacillus forsythiae</name>
    <dbReference type="NCBI Taxonomy" id="365616"/>
    <lineage>
        <taxon>Bacteria</taxon>
        <taxon>Bacillati</taxon>
        <taxon>Bacillota</taxon>
        <taxon>Bacilli</taxon>
        <taxon>Bacillales</taxon>
        <taxon>Paenibacillaceae</taxon>
        <taxon>Paenibacillus</taxon>
    </lineage>
</organism>
<proteinExistence type="inferred from homology"/>
<dbReference type="Proteomes" id="UP001248709">
    <property type="component" value="Unassembled WGS sequence"/>
</dbReference>
<dbReference type="RefSeq" id="WP_025701833.1">
    <property type="nucleotide sequence ID" value="NZ_JAUSUY010000001.1"/>
</dbReference>
<dbReference type="PANTHER" id="PTHR30046:SF0">
    <property type="entry name" value="FLAGELLAR M-RING PROTEIN"/>
    <property type="match status" value="1"/>
</dbReference>
<accession>A0ABU3H122</accession>
<dbReference type="InterPro" id="IPR043427">
    <property type="entry name" value="YscJ/FliF"/>
</dbReference>
<evidence type="ECO:0000259" key="13">
    <source>
        <dbReference type="Pfam" id="PF08345"/>
    </source>
</evidence>
<reference evidence="14 15" key="1">
    <citation type="submission" date="2023-07" db="EMBL/GenBank/DDBJ databases">
        <title>Genomic Encyclopedia of Type Strains, Phase IV (KMG-IV): sequencing the most valuable type-strain genomes for metagenomic binning, comparative biology and taxonomic classification.</title>
        <authorList>
            <person name="Goeker M."/>
        </authorList>
    </citation>
    <scope>NUCLEOTIDE SEQUENCE [LARGE SCALE GENOMIC DNA]</scope>
    <source>
        <strain evidence="14 15">T98</strain>
    </source>
</reference>